<dbReference type="PRINTS" id="PR00463">
    <property type="entry name" value="EP450I"/>
</dbReference>
<protein>
    <recommendedName>
        <fullName evidence="14">Cytochrome P450</fullName>
    </recommendedName>
</protein>
<dbReference type="InParanoid" id="A0A4Q1BGE2"/>
<proteinExistence type="inferred from homology"/>
<dbReference type="Gene3D" id="1.10.630.10">
    <property type="entry name" value="Cytochrome P450"/>
    <property type="match status" value="1"/>
</dbReference>
<dbReference type="Pfam" id="PF00067">
    <property type="entry name" value="p450"/>
    <property type="match status" value="1"/>
</dbReference>
<dbReference type="VEuPathDB" id="FungiDB:TREMEDRAFT_60431"/>
<feature type="transmembrane region" description="Helical" evidence="11">
    <location>
        <begin position="23"/>
        <end position="40"/>
    </location>
</feature>
<evidence type="ECO:0000256" key="10">
    <source>
        <dbReference type="RuleBase" id="RU000461"/>
    </source>
</evidence>
<keyword evidence="8 10" id="KW-0503">Monooxygenase</keyword>
<reference evidence="12 13" key="1">
    <citation type="submission" date="2016-06" db="EMBL/GenBank/DDBJ databases">
        <title>Evolution of pathogenesis and genome organization in the Tremellales.</title>
        <authorList>
            <person name="Cuomo C."/>
            <person name="Litvintseva A."/>
            <person name="Heitman J."/>
            <person name="Chen Y."/>
            <person name="Sun S."/>
            <person name="Springer D."/>
            <person name="Dromer F."/>
            <person name="Young S."/>
            <person name="Zeng Q."/>
            <person name="Chapman S."/>
            <person name="Gujja S."/>
            <person name="Saif S."/>
            <person name="Birren B."/>
        </authorList>
    </citation>
    <scope>NUCLEOTIDE SEQUENCE [LARGE SCALE GENOMIC DNA]</scope>
    <source>
        <strain evidence="12 13">ATCC 28783</strain>
    </source>
</reference>
<keyword evidence="11" id="KW-0812">Transmembrane</keyword>
<dbReference type="OrthoDB" id="1470350at2759"/>
<keyword evidence="13" id="KW-1185">Reference proteome</keyword>
<keyword evidence="11" id="KW-1133">Transmembrane helix</keyword>
<evidence type="ECO:0000256" key="2">
    <source>
        <dbReference type="ARBA" id="ARBA00005179"/>
    </source>
</evidence>
<gene>
    <name evidence="12" type="ORF">M231_06349</name>
</gene>
<dbReference type="GO" id="GO:0004497">
    <property type="term" value="F:monooxygenase activity"/>
    <property type="evidence" value="ECO:0007669"/>
    <property type="project" value="UniProtKB-KW"/>
</dbReference>
<dbReference type="InterPro" id="IPR050121">
    <property type="entry name" value="Cytochrome_P450_monoxygenase"/>
</dbReference>
<evidence type="ECO:0008006" key="14">
    <source>
        <dbReference type="Google" id="ProtNLM"/>
    </source>
</evidence>
<organism evidence="12 13">
    <name type="scientific">Tremella mesenterica</name>
    <name type="common">Jelly fungus</name>
    <dbReference type="NCBI Taxonomy" id="5217"/>
    <lineage>
        <taxon>Eukaryota</taxon>
        <taxon>Fungi</taxon>
        <taxon>Dikarya</taxon>
        <taxon>Basidiomycota</taxon>
        <taxon>Agaricomycotina</taxon>
        <taxon>Tremellomycetes</taxon>
        <taxon>Tremellales</taxon>
        <taxon>Tremellaceae</taxon>
        <taxon>Tremella</taxon>
    </lineage>
</organism>
<dbReference type="STRING" id="5217.A0A4Q1BGE2"/>
<dbReference type="InterPro" id="IPR001128">
    <property type="entry name" value="Cyt_P450"/>
</dbReference>
<accession>A0A4Q1BGE2</accession>
<dbReference type="GO" id="GO:0005506">
    <property type="term" value="F:iron ion binding"/>
    <property type="evidence" value="ECO:0007669"/>
    <property type="project" value="InterPro"/>
</dbReference>
<dbReference type="InterPro" id="IPR017972">
    <property type="entry name" value="Cyt_P450_CS"/>
</dbReference>
<keyword evidence="7 9" id="KW-0408">Iron</keyword>
<keyword evidence="4 9" id="KW-0349">Heme</keyword>
<dbReference type="GO" id="GO:0020037">
    <property type="term" value="F:heme binding"/>
    <property type="evidence" value="ECO:0007669"/>
    <property type="project" value="InterPro"/>
</dbReference>
<dbReference type="PROSITE" id="PS00086">
    <property type="entry name" value="CYTOCHROME_P450"/>
    <property type="match status" value="1"/>
</dbReference>
<dbReference type="InterPro" id="IPR036396">
    <property type="entry name" value="Cyt_P450_sf"/>
</dbReference>
<comment type="pathway">
    <text evidence="2">Secondary metabolite biosynthesis.</text>
</comment>
<dbReference type="EMBL" id="SDIL01000099">
    <property type="protein sequence ID" value="RXK36383.1"/>
    <property type="molecule type" value="Genomic_DNA"/>
</dbReference>
<evidence type="ECO:0000256" key="7">
    <source>
        <dbReference type="ARBA" id="ARBA00023004"/>
    </source>
</evidence>
<dbReference type="SUPFAM" id="SSF48264">
    <property type="entry name" value="Cytochrome P450"/>
    <property type="match status" value="1"/>
</dbReference>
<evidence type="ECO:0000256" key="5">
    <source>
        <dbReference type="ARBA" id="ARBA00022723"/>
    </source>
</evidence>
<dbReference type="PANTHER" id="PTHR24305">
    <property type="entry name" value="CYTOCHROME P450"/>
    <property type="match status" value="1"/>
</dbReference>
<dbReference type="PANTHER" id="PTHR24305:SF166">
    <property type="entry name" value="CYTOCHROME P450 12A4, MITOCHONDRIAL-RELATED"/>
    <property type="match status" value="1"/>
</dbReference>
<evidence type="ECO:0000256" key="9">
    <source>
        <dbReference type="PIRSR" id="PIRSR602401-1"/>
    </source>
</evidence>
<keyword evidence="11" id="KW-0472">Membrane</keyword>
<dbReference type="PRINTS" id="PR00385">
    <property type="entry name" value="P450"/>
</dbReference>
<evidence type="ECO:0000313" key="13">
    <source>
        <dbReference type="Proteomes" id="UP000289152"/>
    </source>
</evidence>
<evidence type="ECO:0000256" key="4">
    <source>
        <dbReference type="ARBA" id="ARBA00022617"/>
    </source>
</evidence>
<dbReference type="AlphaFoldDB" id="A0A4Q1BGE2"/>
<evidence type="ECO:0000256" key="6">
    <source>
        <dbReference type="ARBA" id="ARBA00023002"/>
    </source>
</evidence>
<dbReference type="Proteomes" id="UP000289152">
    <property type="component" value="Unassembled WGS sequence"/>
</dbReference>
<evidence type="ECO:0000256" key="11">
    <source>
        <dbReference type="SAM" id="Phobius"/>
    </source>
</evidence>
<keyword evidence="5 9" id="KW-0479">Metal-binding</keyword>
<sequence length="571" mass="64961">MNSFQQVFDRWQTNKETFSSKNAWLAAEIVLATCMVLWLYRYVQLFQQVRGLYTIHSLIEVLEAPHRTKIPHIPVLIPTRKYTLQDPWKKYKTAKSDLIAYTQATTPGYAVYSISNPQVVQKVLADVLSFGKPVESMGYKQLNVFGKQLVSTQSGPEHRRHRSVVKGCFSEEVMRTVWDRSIESLDTMLSTEKVEDGGVLEHVREAMYKLTLLVIGAAGFGLKFPWSIPTTEGGSPYDVVTFHEALHLVEYHLVAELLVPVWILENFPLPSVRRLGNAQRSLRHHFKTMIATRRDALQAEQAGLGPQEKIKPPSDLLGAIVASQMDIEAEEKARGGKGTSKAGLTSEEQMGNVWIFIFAGHETSGQTLTFTLGHLAMYPEWQEKIFQEIEEVCQGSHPTYRDMNNLPSVLACVYETLRLRDLISLNQKLALKDTVLPYTTWDDLGQITNHTHTIKKGSHVLVDFAASGQNPFFYRDPHRWDPSRWYGEEGNKNRSHLFNFSAGPRACIGRRFAEVEMTAILSTLIKKVKFEPVRQKGETDEQMYDRMTQGHEVFLLTPNSFPLKFTKRQGA</sequence>
<comment type="similarity">
    <text evidence="3 10">Belongs to the cytochrome P450 family.</text>
</comment>
<name>A0A4Q1BGE2_TREME</name>
<evidence type="ECO:0000313" key="12">
    <source>
        <dbReference type="EMBL" id="RXK36383.1"/>
    </source>
</evidence>
<evidence type="ECO:0000256" key="1">
    <source>
        <dbReference type="ARBA" id="ARBA00001971"/>
    </source>
</evidence>
<feature type="binding site" description="axial binding residue" evidence="9">
    <location>
        <position position="507"/>
    </location>
    <ligand>
        <name>heme</name>
        <dbReference type="ChEBI" id="CHEBI:30413"/>
    </ligand>
    <ligandPart>
        <name>Fe</name>
        <dbReference type="ChEBI" id="CHEBI:18248"/>
    </ligandPart>
</feature>
<comment type="cofactor">
    <cofactor evidence="1 9">
        <name>heme</name>
        <dbReference type="ChEBI" id="CHEBI:30413"/>
    </cofactor>
</comment>
<evidence type="ECO:0000256" key="8">
    <source>
        <dbReference type="ARBA" id="ARBA00023033"/>
    </source>
</evidence>
<dbReference type="InterPro" id="IPR002401">
    <property type="entry name" value="Cyt_P450_E_grp-I"/>
</dbReference>
<dbReference type="GO" id="GO:0016705">
    <property type="term" value="F:oxidoreductase activity, acting on paired donors, with incorporation or reduction of molecular oxygen"/>
    <property type="evidence" value="ECO:0007669"/>
    <property type="project" value="InterPro"/>
</dbReference>
<keyword evidence="6 10" id="KW-0560">Oxidoreductase</keyword>
<comment type="caution">
    <text evidence="12">The sequence shown here is derived from an EMBL/GenBank/DDBJ whole genome shotgun (WGS) entry which is preliminary data.</text>
</comment>
<evidence type="ECO:0000256" key="3">
    <source>
        <dbReference type="ARBA" id="ARBA00010617"/>
    </source>
</evidence>